<evidence type="ECO:0000256" key="9">
    <source>
        <dbReference type="ARBA" id="ARBA00022448"/>
    </source>
</evidence>
<keyword evidence="19 22" id="KW-0687">Ribonucleoprotein</keyword>
<dbReference type="GO" id="GO:0002181">
    <property type="term" value="P:cytoplasmic translation"/>
    <property type="evidence" value="ECO:0007669"/>
    <property type="project" value="UniProtKB-ARBA"/>
</dbReference>
<dbReference type="CDD" id="cd11287">
    <property type="entry name" value="Sec23_C"/>
    <property type="match status" value="1"/>
</dbReference>
<organism evidence="30 31">
    <name type="scientific">Purpureocillium lavendulum</name>
    <dbReference type="NCBI Taxonomy" id="1247861"/>
    <lineage>
        <taxon>Eukaryota</taxon>
        <taxon>Fungi</taxon>
        <taxon>Dikarya</taxon>
        <taxon>Ascomycota</taxon>
        <taxon>Pezizomycotina</taxon>
        <taxon>Sordariomycetes</taxon>
        <taxon>Hypocreomycetidae</taxon>
        <taxon>Hypocreales</taxon>
        <taxon>Ophiocordycipitaceae</taxon>
        <taxon>Purpureocillium</taxon>
    </lineage>
</organism>
<protein>
    <recommendedName>
        <fullName evidence="8">Protein transport protein SEC23</fullName>
    </recommendedName>
    <alternativeName>
        <fullName evidence="7">Protein transport protein sec23</fullName>
    </alternativeName>
</protein>
<dbReference type="GO" id="GO:0000139">
    <property type="term" value="C:Golgi membrane"/>
    <property type="evidence" value="ECO:0007669"/>
    <property type="project" value="UniProtKB-SubCell"/>
</dbReference>
<keyword evidence="11" id="KW-0479">Metal-binding</keyword>
<evidence type="ECO:0000256" key="12">
    <source>
        <dbReference type="ARBA" id="ARBA00022824"/>
    </source>
</evidence>
<dbReference type="FunFam" id="2.30.30.380:FF:000001">
    <property type="entry name" value="Protein transport protein SEC23"/>
    <property type="match status" value="1"/>
</dbReference>
<keyword evidence="15" id="KW-0653">Protein transport</keyword>
<dbReference type="Pfam" id="PF04810">
    <property type="entry name" value="zf-Sec23_Sec24"/>
    <property type="match status" value="1"/>
</dbReference>
<keyword evidence="10" id="KW-0963">Cytoplasm</keyword>
<dbReference type="SUPFAM" id="SSF54747">
    <property type="entry name" value="Ribosomal L11/L12e N-terminal domain"/>
    <property type="match status" value="1"/>
</dbReference>
<dbReference type="InterPro" id="IPR007123">
    <property type="entry name" value="Gelsolin-like_dom"/>
</dbReference>
<evidence type="ECO:0000256" key="2">
    <source>
        <dbReference type="ARBA" id="ARBA00004255"/>
    </source>
</evidence>
<dbReference type="Pfam" id="PF08033">
    <property type="entry name" value="Sec23_BS"/>
    <property type="match status" value="1"/>
</dbReference>
<evidence type="ECO:0000259" key="23">
    <source>
        <dbReference type="Pfam" id="PF00298"/>
    </source>
</evidence>
<accession>A0AB34FYK9</accession>
<dbReference type="Gene3D" id="3.40.50.410">
    <property type="entry name" value="von Willebrand factor, type A domain"/>
    <property type="match status" value="1"/>
</dbReference>
<dbReference type="SMART" id="SM00649">
    <property type="entry name" value="RL11"/>
    <property type="match status" value="1"/>
</dbReference>
<dbReference type="GO" id="GO:0006886">
    <property type="term" value="P:intracellular protein transport"/>
    <property type="evidence" value="ECO:0007669"/>
    <property type="project" value="InterPro"/>
</dbReference>
<keyword evidence="16 22" id="KW-0689">Ribosomal protein</keyword>
<dbReference type="PANTHER" id="PTHR11141">
    <property type="entry name" value="PROTEIN TRANSPORT PROTEIN SEC23"/>
    <property type="match status" value="1"/>
</dbReference>
<dbReference type="GO" id="GO:0030127">
    <property type="term" value="C:COPII vesicle coat"/>
    <property type="evidence" value="ECO:0007669"/>
    <property type="project" value="InterPro"/>
</dbReference>
<feature type="domain" description="Gelsolin-like" evidence="24">
    <location>
        <begin position="629"/>
        <end position="715"/>
    </location>
</feature>
<dbReference type="InterPro" id="IPR036174">
    <property type="entry name" value="Znf_Sec23_Sec24_sf"/>
</dbReference>
<dbReference type="SUPFAM" id="SSF46906">
    <property type="entry name" value="Ribosomal protein L11, C-terminal domain"/>
    <property type="match status" value="1"/>
</dbReference>
<name>A0AB34FYK9_9HYPO</name>
<dbReference type="FunFam" id="3.40.50.410:FF:000008">
    <property type="entry name" value="Protein transport protein SEC23"/>
    <property type="match status" value="1"/>
</dbReference>
<evidence type="ECO:0000259" key="29">
    <source>
        <dbReference type="Pfam" id="PF08033"/>
    </source>
</evidence>
<dbReference type="Gene3D" id="2.30.30.380">
    <property type="entry name" value="Zn-finger domain of Sec23/24"/>
    <property type="match status" value="1"/>
</dbReference>
<evidence type="ECO:0000259" key="26">
    <source>
        <dbReference type="Pfam" id="PF04810"/>
    </source>
</evidence>
<feature type="domain" description="Large ribosomal subunit protein uL11 N-terminal" evidence="25">
    <location>
        <begin position="799"/>
        <end position="855"/>
    </location>
</feature>
<feature type="domain" description="Sec23/Sec24 trunk" evidence="27">
    <location>
        <begin position="127"/>
        <end position="386"/>
    </location>
</feature>
<dbReference type="GO" id="GO:0000027">
    <property type="term" value="P:ribosomal large subunit assembly"/>
    <property type="evidence" value="ECO:0007669"/>
    <property type="project" value="UniProtKB-ARBA"/>
</dbReference>
<evidence type="ECO:0000256" key="21">
    <source>
        <dbReference type="ARBA" id="ARBA00025471"/>
    </source>
</evidence>
<dbReference type="SUPFAM" id="SSF81811">
    <property type="entry name" value="Helical domain of Sec23/24"/>
    <property type="match status" value="1"/>
</dbReference>
<evidence type="ECO:0000256" key="10">
    <source>
        <dbReference type="ARBA" id="ARBA00022490"/>
    </source>
</evidence>
<dbReference type="Pfam" id="PF03946">
    <property type="entry name" value="Ribosomal_L11_N"/>
    <property type="match status" value="1"/>
</dbReference>
<dbReference type="PROSITE" id="PS00359">
    <property type="entry name" value="RIBOSOMAL_L11"/>
    <property type="match status" value="1"/>
</dbReference>
<keyword evidence="31" id="KW-1185">Reference proteome</keyword>
<dbReference type="SUPFAM" id="SSF81995">
    <property type="entry name" value="beta-sandwich domain of Sec23/24"/>
    <property type="match status" value="1"/>
</dbReference>
<proteinExistence type="inferred from homology"/>
<feature type="domain" description="Zinc finger Sec23/Sec24-type" evidence="26">
    <location>
        <begin position="60"/>
        <end position="99"/>
    </location>
</feature>
<evidence type="ECO:0000259" key="24">
    <source>
        <dbReference type="Pfam" id="PF00626"/>
    </source>
</evidence>
<comment type="function">
    <text evidence="21">Component of the coat protein complex II (COPII) which promotes the formation of transport vesicles from the endoplasmic reticulum (ER). The coat has two main functions, the physical deformation of the endoplasmic reticulum membrane into vesicles and the selection of cargo molecules.</text>
</comment>
<gene>
    <name evidence="30" type="primary">SEC23</name>
    <name evidence="30" type="ORF">O9K51_02596</name>
</gene>
<feature type="domain" description="Sec23/Sec24 beta-sandwich" evidence="29">
    <location>
        <begin position="397"/>
        <end position="500"/>
    </location>
</feature>
<dbReference type="CDD" id="cd00349">
    <property type="entry name" value="Ribosomal_L11"/>
    <property type="match status" value="1"/>
</dbReference>
<dbReference type="InterPro" id="IPR037364">
    <property type="entry name" value="Sec23"/>
</dbReference>
<dbReference type="GO" id="GO:0070971">
    <property type="term" value="C:endoplasmic reticulum exit site"/>
    <property type="evidence" value="ECO:0007669"/>
    <property type="project" value="TreeGrafter"/>
</dbReference>
<keyword evidence="17" id="KW-0333">Golgi apparatus</keyword>
<keyword evidence="20" id="KW-0968">Cytoplasmic vesicle</keyword>
<evidence type="ECO:0000256" key="17">
    <source>
        <dbReference type="ARBA" id="ARBA00023034"/>
    </source>
</evidence>
<dbReference type="InterPro" id="IPR036180">
    <property type="entry name" value="Gelsolin-like_dom_sf"/>
</dbReference>
<dbReference type="Gene3D" id="3.30.1550.10">
    <property type="entry name" value="Ribosomal protein L11/L12, N-terminal domain"/>
    <property type="match status" value="1"/>
</dbReference>
<dbReference type="GO" id="GO:0003735">
    <property type="term" value="F:structural constituent of ribosome"/>
    <property type="evidence" value="ECO:0007669"/>
    <property type="project" value="InterPro"/>
</dbReference>
<dbReference type="Gene3D" id="1.20.120.730">
    <property type="entry name" value="Sec23/Sec24 helical domain"/>
    <property type="match status" value="1"/>
</dbReference>
<dbReference type="InterPro" id="IPR020783">
    <property type="entry name" value="Ribosomal_uL11_C"/>
</dbReference>
<dbReference type="FunFam" id="1.10.10.250:FF:000002">
    <property type="entry name" value="60S ribosomal protein L12"/>
    <property type="match status" value="1"/>
</dbReference>
<dbReference type="InterPro" id="IPR006900">
    <property type="entry name" value="Sec23/24_helical_dom"/>
</dbReference>
<dbReference type="Pfam" id="PF00298">
    <property type="entry name" value="Ribosomal_L11"/>
    <property type="match status" value="1"/>
</dbReference>
<dbReference type="InterPro" id="IPR006895">
    <property type="entry name" value="Znf_Sec23_Sec24"/>
</dbReference>
<dbReference type="GO" id="GO:0005789">
    <property type="term" value="C:endoplasmic reticulum membrane"/>
    <property type="evidence" value="ECO:0007669"/>
    <property type="project" value="UniProtKB-SubCell"/>
</dbReference>
<dbReference type="GO" id="GO:0008270">
    <property type="term" value="F:zinc ion binding"/>
    <property type="evidence" value="ECO:0007669"/>
    <property type="project" value="InterPro"/>
</dbReference>
<dbReference type="GO" id="GO:0005096">
    <property type="term" value="F:GTPase activator activity"/>
    <property type="evidence" value="ECO:0007669"/>
    <property type="project" value="TreeGrafter"/>
</dbReference>
<dbReference type="InterPro" id="IPR029006">
    <property type="entry name" value="ADF-H/Gelsolin-like_dom_sf"/>
</dbReference>
<dbReference type="Gene3D" id="3.40.20.10">
    <property type="entry name" value="Severin"/>
    <property type="match status" value="1"/>
</dbReference>
<keyword evidence="13" id="KW-0862">Zinc</keyword>
<dbReference type="FunFam" id="3.40.20.10:FF:000006">
    <property type="entry name" value="Protein transport protein SEC23"/>
    <property type="match status" value="1"/>
</dbReference>
<evidence type="ECO:0000256" key="1">
    <source>
        <dbReference type="ARBA" id="ARBA00004021"/>
    </source>
</evidence>
<keyword evidence="14" id="KW-0931">ER-Golgi transport</keyword>
<evidence type="ECO:0000256" key="19">
    <source>
        <dbReference type="ARBA" id="ARBA00023274"/>
    </source>
</evidence>
<evidence type="ECO:0000259" key="27">
    <source>
        <dbReference type="Pfam" id="PF04811"/>
    </source>
</evidence>
<reference evidence="30" key="1">
    <citation type="submission" date="2023-01" db="EMBL/GenBank/DDBJ databases">
        <title>The growth and conidiation of Purpureocillium lavendulum are regulated by nitrogen source and histone H3K14 acetylation.</title>
        <authorList>
            <person name="Tang P."/>
            <person name="Han J."/>
            <person name="Zhang C."/>
            <person name="Tang P."/>
            <person name="Qi F."/>
            <person name="Zhang K."/>
            <person name="Liang L."/>
        </authorList>
    </citation>
    <scope>NUCLEOTIDE SEQUENCE</scope>
    <source>
        <strain evidence="30">YMF1.00683</strain>
    </source>
</reference>
<evidence type="ECO:0000256" key="3">
    <source>
        <dbReference type="ARBA" id="ARBA00004299"/>
    </source>
</evidence>
<dbReference type="SUPFAM" id="SSF82754">
    <property type="entry name" value="C-terminal, gelsolin-like domain of Sec23/24"/>
    <property type="match status" value="1"/>
</dbReference>
<evidence type="ECO:0000256" key="8">
    <source>
        <dbReference type="ARBA" id="ARBA00021212"/>
    </source>
</evidence>
<dbReference type="GO" id="GO:1990904">
    <property type="term" value="C:ribonucleoprotein complex"/>
    <property type="evidence" value="ECO:0007669"/>
    <property type="project" value="UniProtKB-KW"/>
</dbReference>
<evidence type="ECO:0000313" key="31">
    <source>
        <dbReference type="Proteomes" id="UP001163105"/>
    </source>
</evidence>
<evidence type="ECO:0000256" key="6">
    <source>
        <dbReference type="ARBA" id="ARBA00010537"/>
    </source>
</evidence>
<dbReference type="InterPro" id="IPR036769">
    <property type="entry name" value="Ribosomal_uL11_C_sf"/>
</dbReference>
<dbReference type="InterPro" id="IPR020785">
    <property type="entry name" value="Ribosomal_uL11_CS"/>
</dbReference>
<comment type="subcellular location">
    <subcellularLocation>
        <location evidence="3">Cytoplasmic vesicle</location>
        <location evidence="3">COPII-coated vesicle membrane</location>
        <topology evidence="3">Peripheral membrane protein</topology>
        <orientation evidence="3">Cytoplasmic side</orientation>
    </subcellularLocation>
    <subcellularLocation>
        <location evidence="4">Endoplasmic reticulum membrane</location>
        <topology evidence="4">Peripheral membrane protein</topology>
        <orientation evidence="4">Cytoplasmic side</orientation>
    </subcellularLocation>
    <subcellularLocation>
        <location evidence="2">Golgi apparatus membrane</location>
        <topology evidence="2">Peripheral membrane protein</topology>
        <orientation evidence="2">Cytoplasmic side</orientation>
    </subcellularLocation>
</comment>
<dbReference type="InterPro" id="IPR037550">
    <property type="entry name" value="Sec23_C"/>
</dbReference>
<dbReference type="Pfam" id="PF04815">
    <property type="entry name" value="Sec23_helical"/>
    <property type="match status" value="1"/>
</dbReference>
<dbReference type="EMBL" id="JAQHRD010000002">
    <property type="protein sequence ID" value="KAJ6444202.1"/>
    <property type="molecule type" value="Genomic_DNA"/>
</dbReference>
<evidence type="ECO:0000259" key="25">
    <source>
        <dbReference type="Pfam" id="PF03946"/>
    </source>
</evidence>
<evidence type="ECO:0000256" key="5">
    <source>
        <dbReference type="ARBA" id="ARBA00009210"/>
    </source>
</evidence>
<evidence type="ECO:0000256" key="20">
    <source>
        <dbReference type="ARBA" id="ARBA00023329"/>
    </source>
</evidence>
<comment type="function">
    <text evidence="1">Component of the ribosome, a large ribonucleoprotein complex responsible for the synthesis of proteins in the cell. The small ribosomal subunit (SSU) binds messenger RNAs (mRNAs) and translates the encoded message by selecting cognate aminoacyl-transfer RNA (tRNA) molecules. The large subunit (LSU) contains the ribosomal catalytic site termed the peptidyl transferase center (PTC), which catalyzes the formation of peptide bonds, thereby polymerizing the amino acids delivered by tRNAs into a polypeptide chain. The nascent polypeptides leave the ribosome through a tunnel in the LSU and interact with protein factors that function in enzymatic processing, targeting, and the membrane insertion of nascent chains at the exit of the ribosomal tunnel.</text>
</comment>
<dbReference type="InterPro" id="IPR036796">
    <property type="entry name" value="Ribosomal_uL11_N_sf"/>
</dbReference>
<dbReference type="InterPro" id="IPR006896">
    <property type="entry name" value="Sec23/24_trunk_dom"/>
</dbReference>
<dbReference type="InterPro" id="IPR000911">
    <property type="entry name" value="Ribosomal_uL11"/>
</dbReference>
<dbReference type="InterPro" id="IPR020784">
    <property type="entry name" value="Ribosomal_uL11_N"/>
</dbReference>
<keyword evidence="12" id="KW-0256">Endoplasmic reticulum</keyword>
<evidence type="ECO:0000256" key="14">
    <source>
        <dbReference type="ARBA" id="ARBA00022892"/>
    </source>
</evidence>
<dbReference type="FunFam" id="1.20.120.730:FF:000001">
    <property type="entry name" value="Protein transport protein SEC23"/>
    <property type="match status" value="1"/>
</dbReference>
<dbReference type="SUPFAM" id="SSF53300">
    <property type="entry name" value="vWA-like"/>
    <property type="match status" value="1"/>
</dbReference>
<dbReference type="InterPro" id="IPR012990">
    <property type="entry name" value="Beta-sandwich_Sec23_24"/>
</dbReference>
<dbReference type="GO" id="GO:0005840">
    <property type="term" value="C:ribosome"/>
    <property type="evidence" value="ECO:0007669"/>
    <property type="project" value="UniProtKB-KW"/>
</dbReference>
<evidence type="ECO:0000256" key="4">
    <source>
        <dbReference type="ARBA" id="ARBA00004397"/>
    </source>
</evidence>
<comment type="similarity">
    <text evidence="5">Belongs to the SEC23/SEC24 family. SEC23 subfamily.</text>
</comment>
<evidence type="ECO:0000256" key="7">
    <source>
        <dbReference type="ARBA" id="ARBA00013451"/>
    </source>
</evidence>
<evidence type="ECO:0000256" key="13">
    <source>
        <dbReference type="ARBA" id="ARBA00022833"/>
    </source>
</evidence>
<evidence type="ECO:0000256" key="15">
    <source>
        <dbReference type="ARBA" id="ARBA00022927"/>
    </source>
</evidence>
<dbReference type="CDD" id="cd01478">
    <property type="entry name" value="Sec23-like"/>
    <property type="match status" value="1"/>
</dbReference>
<dbReference type="Gene3D" id="1.10.10.250">
    <property type="entry name" value="Ribosomal protein L11, C-terminal domain"/>
    <property type="match status" value="1"/>
</dbReference>
<sequence length="951" mass="105318">MDYEALKEQWSEVEDRDGVRLSWNVFPSSRMEASRLVVPIGALYTPLKEKPDTPLLQFEPVTCKQPCRAVLNPFCQVDVRARVWICPFCLSRNQLPPHYKDITANAIPPELHPANTTIEYRLSRPAPAPPIFLYVVDLCQEDDSLASLKESLVMSLSLLPENALVGLITFGTMAQVHEIGYEGCAKSYVFRGSKDYSAKQVQEMLGLTTTGIRPGMQPQPGRQMPMGPAARFLLPVQQAEFQLTKALETLQKDPWPTANDRRSLRCTGVALSVAVGLMESSFQNAGGRIMLFAGGPATEGPGMVVGPELREPIRSHHDIDRDNVKYYKKALKRTAHNGHIIDIFAGCLDQVGLLEMKGLCNSTGGHMILTDSFTAGMFKQSFIRIFEKDGDDNLLMGFNAVLEVLTTKELKVTGLIGHAVSLNKKSVSVGETECGIGNTCSWKMCGIDPKASYGIYFEVASQGPVSHQQAPQKGMMQFLTYYQHSSGQFHLRVTTVARNLSGPAGDPAIAQSFDQEAAAVLMSRIAVFKSEVDDGPDVLRWVDRMLIRLCSRFADYRKDDPSSFRLEKNFTLYPQFMFHLRRSQFLQVFNNSPDETAFDRHVLNHEDVSNSLVMIQPTLDSYTFDQDGGVPVLLDSASIQPTHILLLDTFFHILIFHGETIAEWRKAGYQEQEGYENFAALLEQPKEDARDLITDRFPLPRFVVCDAGGSQARFLLSKLNPSTTHTTGPYGGTGATSAQTIFTDDVSLQTFMDHLMKLARIDSILHFFNNFFGKQTTSLCHFQTATMPPKFDPNEIKVIHLRATGGEVGASSALAPKIGPLGLSPKKVGEDIAKATGDWKGLRVTVKLTIQNRQAAVSVVPTASSLIIKALKEPPRDRKKEKNIKHNKSVSLDEIIEIARTMRYKSFSKELKGTVKEVLGTAYSVGCQVDGKAPKVIIEGIDSGDIDIPEE</sequence>
<comment type="caution">
    <text evidence="30">The sequence shown here is derived from an EMBL/GenBank/DDBJ whole genome shotgun (WGS) entry which is preliminary data.</text>
</comment>
<dbReference type="HAMAP" id="MF_00736">
    <property type="entry name" value="Ribosomal_uL11"/>
    <property type="match status" value="1"/>
</dbReference>
<dbReference type="FunFam" id="3.30.1550.10:FF:000002">
    <property type="entry name" value="60S ribosomal protein L12"/>
    <property type="match status" value="1"/>
</dbReference>
<dbReference type="InterPro" id="IPR036465">
    <property type="entry name" value="vWFA_dom_sf"/>
</dbReference>
<evidence type="ECO:0000256" key="11">
    <source>
        <dbReference type="ARBA" id="ARBA00022723"/>
    </source>
</evidence>
<feature type="domain" description="Sec23/Sec24 helical" evidence="28">
    <location>
        <begin position="514"/>
        <end position="612"/>
    </location>
</feature>
<dbReference type="Gene3D" id="2.60.40.1670">
    <property type="entry name" value="beta-sandwich domain of Sec23/24"/>
    <property type="match status" value="1"/>
</dbReference>
<comment type="similarity">
    <text evidence="6 22">Belongs to the universal ribosomal protein uL11 family.</text>
</comment>
<evidence type="ECO:0000256" key="16">
    <source>
        <dbReference type="ARBA" id="ARBA00022980"/>
    </source>
</evidence>
<evidence type="ECO:0000313" key="30">
    <source>
        <dbReference type="EMBL" id="KAJ6444202.1"/>
    </source>
</evidence>
<evidence type="ECO:0000256" key="18">
    <source>
        <dbReference type="ARBA" id="ARBA00023136"/>
    </source>
</evidence>
<dbReference type="SUPFAM" id="SSF82919">
    <property type="entry name" value="Zn-finger domain of Sec23/24"/>
    <property type="match status" value="1"/>
</dbReference>
<evidence type="ECO:0000259" key="28">
    <source>
        <dbReference type="Pfam" id="PF04815"/>
    </source>
</evidence>
<dbReference type="InterPro" id="IPR036175">
    <property type="entry name" value="Sec23/24_helical_dom_sf"/>
</dbReference>
<dbReference type="Pfam" id="PF04811">
    <property type="entry name" value="Sec23_trunk"/>
    <property type="match status" value="1"/>
</dbReference>
<dbReference type="Proteomes" id="UP001163105">
    <property type="component" value="Unassembled WGS sequence"/>
</dbReference>
<keyword evidence="9" id="KW-0813">Transport</keyword>
<evidence type="ECO:0000256" key="22">
    <source>
        <dbReference type="RuleBase" id="RU003978"/>
    </source>
</evidence>
<dbReference type="AlphaFoldDB" id="A0AB34FYK9"/>
<dbReference type="PANTHER" id="PTHR11141:SF0">
    <property type="entry name" value="PROTEIN TRANSPORT PROTEIN SEC23"/>
    <property type="match status" value="1"/>
</dbReference>
<dbReference type="Pfam" id="PF00626">
    <property type="entry name" value="Gelsolin"/>
    <property type="match status" value="1"/>
</dbReference>
<dbReference type="GO" id="GO:0090110">
    <property type="term" value="P:COPII-coated vesicle cargo loading"/>
    <property type="evidence" value="ECO:0007669"/>
    <property type="project" value="TreeGrafter"/>
</dbReference>
<feature type="domain" description="Large ribosomal subunit protein uL11 C-terminal" evidence="23">
    <location>
        <begin position="860"/>
        <end position="929"/>
    </location>
</feature>
<keyword evidence="18" id="KW-0472">Membrane</keyword>